<evidence type="ECO:0000313" key="6">
    <source>
        <dbReference type="Proteomes" id="UP000181884"/>
    </source>
</evidence>
<dbReference type="STRING" id="214095.RU97_GL000127"/>
<organism evidence="5 6">
    <name type="scientific">Enterococcus canis</name>
    <dbReference type="NCBI Taxonomy" id="214095"/>
    <lineage>
        <taxon>Bacteria</taxon>
        <taxon>Bacillati</taxon>
        <taxon>Bacillota</taxon>
        <taxon>Bacilli</taxon>
        <taxon>Lactobacillales</taxon>
        <taxon>Enterococcaceae</taxon>
        <taxon>Enterococcus</taxon>
    </lineage>
</organism>
<dbReference type="Pfam" id="PF01408">
    <property type="entry name" value="GFO_IDH_MocA"/>
    <property type="match status" value="1"/>
</dbReference>
<dbReference type="Proteomes" id="UP000181884">
    <property type="component" value="Unassembled WGS sequence"/>
</dbReference>
<dbReference type="Gene3D" id="3.40.50.720">
    <property type="entry name" value="NAD(P)-binding Rossmann-like Domain"/>
    <property type="match status" value="1"/>
</dbReference>
<dbReference type="InterPro" id="IPR000683">
    <property type="entry name" value="Gfo/Idh/MocA-like_OxRdtase_N"/>
</dbReference>
<feature type="domain" description="GFO/IDH/MocA-like oxidoreductase" evidence="4">
    <location>
        <begin position="150"/>
        <end position="255"/>
    </location>
</feature>
<keyword evidence="6" id="KW-1185">Reference proteome</keyword>
<evidence type="ECO:0000313" key="5">
    <source>
        <dbReference type="EMBL" id="OJG19894.1"/>
    </source>
</evidence>
<dbReference type="SUPFAM" id="SSF55347">
    <property type="entry name" value="Glyceraldehyde-3-phosphate dehydrogenase-like, C-terminal domain"/>
    <property type="match status" value="1"/>
</dbReference>
<name>A0A1L8RJK8_9ENTE</name>
<comment type="caution">
    <text evidence="5">The sequence shown here is derived from an EMBL/GenBank/DDBJ whole genome shotgun (WGS) entry which is preliminary data.</text>
</comment>
<dbReference type="InterPro" id="IPR050984">
    <property type="entry name" value="Gfo/Idh/MocA_domain"/>
</dbReference>
<dbReference type="InterPro" id="IPR055170">
    <property type="entry name" value="GFO_IDH_MocA-like_dom"/>
</dbReference>
<protein>
    <submittedName>
        <fullName evidence="5">Gfo/Idh/MocA family oxidoreductase</fullName>
    </submittedName>
</protein>
<sequence>MIPLFFLKICYNMAVKGAIFVKIYHWGIIGLGEIAHQLAEVFHHEQSELYAVGSRSLEKAQAFATQYGIPNAFGDYDEMLADEELDVVYVAVPNKQHIDYIKKALLAGKHVLCEKAITMNQAELTEAMALAEEKGLVLAEAMTIFNMPLYTELKRQIDSGRFGKLKMIQAPFGSYKEPDPSNRFFNPDLAGGALLDIGTYAVSFARTFLTSQPEVIATTMLPFSTGVDEQSATILRNSEDEIATVSLSFQAKMPKLGVVAFEDAYIVIDQYPRADQAEIFFNDGTTETVVSGSTSEAMNYEVANFIGFIEGAPNRSLFLTHDVITILDQMQQQWAKA</sequence>
<evidence type="ECO:0000256" key="2">
    <source>
        <dbReference type="ARBA" id="ARBA00023002"/>
    </source>
</evidence>
<dbReference type="GO" id="GO:0000166">
    <property type="term" value="F:nucleotide binding"/>
    <property type="evidence" value="ECO:0007669"/>
    <property type="project" value="InterPro"/>
</dbReference>
<evidence type="ECO:0000259" key="3">
    <source>
        <dbReference type="Pfam" id="PF01408"/>
    </source>
</evidence>
<dbReference type="Gene3D" id="3.30.360.10">
    <property type="entry name" value="Dihydrodipicolinate Reductase, domain 2"/>
    <property type="match status" value="1"/>
</dbReference>
<keyword evidence="2" id="KW-0560">Oxidoreductase</keyword>
<dbReference type="Pfam" id="PF22725">
    <property type="entry name" value="GFO_IDH_MocA_C3"/>
    <property type="match status" value="1"/>
</dbReference>
<proteinExistence type="inferred from homology"/>
<reference evidence="5 6" key="1">
    <citation type="submission" date="2014-12" db="EMBL/GenBank/DDBJ databases">
        <title>Draft genome sequences of 29 type strains of Enterococci.</title>
        <authorList>
            <person name="Zhong Z."/>
            <person name="Sun Z."/>
            <person name="Liu W."/>
            <person name="Zhang W."/>
            <person name="Zhang H."/>
        </authorList>
    </citation>
    <scope>NUCLEOTIDE SEQUENCE [LARGE SCALE GENOMIC DNA]</scope>
    <source>
        <strain evidence="5 6">DSM 17029</strain>
    </source>
</reference>
<accession>A0A1L8RJK8</accession>
<dbReference type="PANTHER" id="PTHR22604">
    <property type="entry name" value="OXIDOREDUCTASES"/>
    <property type="match status" value="1"/>
</dbReference>
<evidence type="ECO:0000256" key="1">
    <source>
        <dbReference type="ARBA" id="ARBA00010928"/>
    </source>
</evidence>
<comment type="similarity">
    <text evidence="1">Belongs to the Gfo/Idh/MocA family.</text>
</comment>
<feature type="domain" description="Gfo/Idh/MocA-like oxidoreductase N-terminal" evidence="3">
    <location>
        <begin position="25"/>
        <end position="139"/>
    </location>
</feature>
<gene>
    <name evidence="5" type="ORF">RU97_GL000127</name>
</gene>
<evidence type="ECO:0000259" key="4">
    <source>
        <dbReference type="Pfam" id="PF22725"/>
    </source>
</evidence>
<dbReference type="GO" id="GO:0016491">
    <property type="term" value="F:oxidoreductase activity"/>
    <property type="evidence" value="ECO:0007669"/>
    <property type="project" value="UniProtKB-KW"/>
</dbReference>
<dbReference type="EMBL" id="JXKH01000001">
    <property type="protein sequence ID" value="OJG19894.1"/>
    <property type="molecule type" value="Genomic_DNA"/>
</dbReference>
<dbReference type="SUPFAM" id="SSF51735">
    <property type="entry name" value="NAD(P)-binding Rossmann-fold domains"/>
    <property type="match status" value="1"/>
</dbReference>
<dbReference type="AlphaFoldDB" id="A0A1L8RJK8"/>
<dbReference type="InterPro" id="IPR036291">
    <property type="entry name" value="NAD(P)-bd_dom_sf"/>
</dbReference>
<dbReference type="PANTHER" id="PTHR22604:SF105">
    <property type="entry name" value="TRANS-1,2-DIHYDROBENZENE-1,2-DIOL DEHYDROGENASE"/>
    <property type="match status" value="1"/>
</dbReference>